<evidence type="ECO:0000256" key="1">
    <source>
        <dbReference type="SAM" id="SignalP"/>
    </source>
</evidence>
<keyword evidence="3" id="KW-1185">Reference proteome</keyword>
<evidence type="ECO:0000313" key="3">
    <source>
        <dbReference type="Proteomes" id="UP001313282"/>
    </source>
</evidence>
<organism evidence="2 3">
    <name type="scientific">Orbilia javanica</name>
    <dbReference type="NCBI Taxonomy" id="47235"/>
    <lineage>
        <taxon>Eukaryota</taxon>
        <taxon>Fungi</taxon>
        <taxon>Dikarya</taxon>
        <taxon>Ascomycota</taxon>
        <taxon>Pezizomycotina</taxon>
        <taxon>Orbiliomycetes</taxon>
        <taxon>Orbiliales</taxon>
        <taxon>Orbiliaceae</taxon>
        <taxon>Orbilia</taxon>
    </lineage>
</organism>
<dbReference type="AlphaFoldDB" id="A0AAN8RMH3"/>
<feature type="signal peptide" evidence="1">
    <location>
        <begin position="1"/>
        <end position="17"/>
    </location>
</feature>
<feature type="chain" id="PRO_5043036576" evidence="1">
    <location>
        <begin position="18"/>
        <end position="174"/>
    </location>
</feature>
<sequence>MLFSKILVLIGAAVASAATIPTGVLDARAPSKTSPEKRAVTGSFYLQVVGGSLDGKFIAGDHDTTGAFIDVPGDYSPITFSIGTGGLLETSVGDLVVMGWSDLAWVFFDGVGASVTGCSLDGSDYLVGCTATFETHVYDLFGSAESDQVWAMGNSGTVWATYTGQSVALKAIQA</sequence>
<reference evidence="2 3" key="1">
    <citation type="submission" date="2019-10" db="EMBL/GenBank/DDBJ databases">
        <authorList>
            <person name="Palmer J.M."/>
        </authorList>
    </citation>
    <scope>NUCLEOTIDE SEQUENCE [LARGE SCALE GENOMIC DNA]</scope>
    <source>
        <strain evidence="2 3">TWF718</strain>
    </source>
</reference>
<comment type="caution">
    <text evidence="2">The sequence shown here is derived from an EMBL/GenBank/DDBJ whole genome shotgun (WGS) entry which is preliminary data.</text>
</comment>
<name>A0AAN8RMH3_9PEZI</name>
<evidence type="ECO:0000313" key="2">
    <source>
        <dbReference type="EMBL" id="KAK6342344.1"/>
    </source>
</evidence>
<gene>
    <name evidence="2" type="ORF">TWF718_007746</name>
</gene>
<proteinExistence type="predicted"/>
<accession>A0AAN8RMH3</accession>
<dbReference type="EMBL" id="JAVHNR010000005">
    <property type="protein sequence ID" value="KAK6342344.1"/>
    <property type="molecule type" value="Genomic_DNA"/>
</dbReference>
<dbReference type="Proteomes" id="UP001313282">
    <property type="component" value="Unassembled WGS sequence"/>
</dbReference>
<keyword evidence="1" id="KW-0732">Signal</keyword>
<protein>
    <submittedName>
        <fullName evidence="2">Uncharacterized protein</fullName>
    </submittedName>
</protein>